<reference evidence="1 2" key="1">
    <citation type="submission" date="2021-06" db="EMBL/GenBank/DDBJ databases">
        <authorList>
            <person name="Palmer J.M."/>
        </authorList>
    </citation>
    <scope>NUCLEOTIDE SEQUENCE [LARGE SCALE GENOMIC DNA]</scope>
    <source>
        <strain evidence="1 2">MEX-2019</strain>
        <tissue evidence="1">Muscle</tissue>
    </source>
</reference>
<comment type="caution">
    <text evidence="1">The sequence shown here is derived from an EMBL/GenBank/DDBJ whole genome shotgun (WGS) entry which is preliminary data.</text>
</comment>
<accession>A0AAV9QX87</accession>
<gene>
    <name evidence="1" type="ORF">CRENBAI_020998</name>
</gene>
<sequence>MLDCFCYTSGNQAYSFSVPAFVDVPCLPSVISSPGNQFLSSCSVFGFQYSASSLSDVFLKNSPQDSLHESLNHFAGCSSGCSRGSYYPLFNNALLLTCLSLF</sequence>
<proteinExistence type="predicted"/>
<dbReference type="AlphaFoldDB" id="A0AAV9QX87"/>
<dbReference type="EMBL" id="JAHHUM010002649">
    <property type="protein sequence ID" value="KAK5601753.1"/>
    <property type="molecule type" value="Genomic_DNA"/>
</dbReference>
<evidence type="ECO:0000313" key="1">
    <source>
        <dbReference type="EMBL" id="KAK5601753.1"/>
    </source>
</evidence>
<dbReference type="Proteomes" id="UP001311232">
    <property type="component" value="Unassembled WGS sequence"/>
</dbReference>
<protein>
    <submittedName>
        <fullName evidence="1">Uncharacterized protein</fullName>
    </submittedName>
</protein>
<name>A0AAV9QX87_9TELE</name>
<organism evidence="1 2">
    <name type="scientific">Crenichthys baileyi</name>
    <name type="common">White River springfish</name>
    <dbReference type="NCBI Taxonomy" id="28760"/>
    <lineage>
        <taxon>Eukaryota</taxon>
        <taxon>Metazoa</taxon>
        <taxon>Chordata</taxon>
        <taxon>Craniata</taxon>
        <taxon>Vertebrata</taxon>
        <taxon>Euteleostomi</taxon>
        <taxon>Actinopterygii</taxon>
        <taxon>Neopterygii</taxon>
        <taxon>Teleostei</taxon>
        <taxon>Neoteleostei</taxon>
        <taxon>Acanthomorphata</taxon>
        <taxon>Ovalentaria</taxon>
        <taxon>Atherinomorphae</taxon>
        <taxon>Cyprinodontiformes</taxon>
        <taxon>Goodeidae</taxon>
        <taxon>Crenichthys</taxon>
    </lineage>
</organism>
<keyword evidence="2" id="KW-1185">Reference proteome</keyword>
<evidence type="ECO:0000313" key="2">
    <source>
        <dbReference type="Proteomes" id="UP001311232"/>
    </source>
</evidence>